<feature type="transmembrane region" description="Helical" evidence="1">
    <location>
        <begin position="62"/>
        <end position="85"/>
    </location>
</feature>
<evidence type="ECO:0000256" key="1">
    <source>
        <dbReference type="SAM" id="Phobius"/>
    </source>
</evidence>
<keyword evidence="3" id="KW-1185">Reference proteome</keyword>
<accession>A0A220VFT8</accession>
<evidence type="ECO:0000313" key="3">
    <source>
        <dbReference type="Proteomes" id="UP000242175"/>
    </source>
</evidence>
<evidence type="ECO:0000313" key="2">
    <source>
        <dbReference type="EMBL" id="ASK79096.1"/>
    </source>
</evidence>
<sequence length="117" mass="14036">MFKLKLSKFEQLFYFILIFHFITQQLYLFNSYSFMFLGKMSFLLGNYSEANLFILPETIKTILIFIVLSFFIKIFMVVICCYFLKRNLAFILNLTKKQFFVLYFVSISCSLRLLCLS</sequence>
<dbReference type="Proteomes" id="UP000242175">
    <property type="component" value="Chromosome small"/>
</dbReference>
<keyword evidence="1" id="KW-0472">Membrane</keyword>
<feature type="transmembrane region" description="Helical" evidence="1">
    <location>
        <begin position="12"/>
        <end position="30"/>
    </location>
</feature>
<keyword evidence="1" id="KW-1133">Transmembrane helix</keyword>
<dbReference type="EMBL" id="CP022356">
    <property type="protein sequence ID" value="ASK79096.1"/>
    <property type="molecule type" value="Genomic_DNA"/>
</dbReference>
<reference evidence="2 3" key="1">
    <citation type="journal article" date="2016" name="Int. J. Syst. Evol. Microbiol.">
        <title>Paraphotobacterium marinum gen. nov., sp. nov., a member of the family Vibrionaceae, isolated from surface seawater.</title>
        <authorList>
            <person name="Huang Z."/>
            <person name="Dong C."/>
            <person name="Shao Z."/>
        </authorList>
    </citation>
    <scope>NUCLEOTIDE SEQUENCE [LARGE SCALE GENOMIC DNA]</scope>
    <source>
        <strain evidence="2 3">NSCS20N07D</strain>
    </source>
</reference>
<feature type="transmembrane region" description="Helical" evidence="1">
    <location>
        <begin position="36"/>
        <end position="55"/>
    </location>
</feature>
<dbReference type="AlphaFoldDB" id="A0A220VFT8"/>
<feature type="transmembrane region" description="Helical" evidence="1">
    <location>
        <begin position="97"/>
        <end position="115"/>
    </location>
</feature>
<proteinExistence type="predicted"/>
<dbReference type="KEGG" id="pmai:CF386_08480"/>
<gene>
    <name evidence="2" type="ORF">CF386_08480</name>
</gene>
<name>A0A220VFT8_9GAMM</name>
<keyword evidence="1" id="KW-0812">Transmembrane</keyword>
<protein>
    <submittedName>
        <fullName evidence="2">Uncharacterized protein</fullName>
    </submittedName>
</protein>
<organism evidence="2 3">
    <name type="scientific">Paraphotobacterium marinum</name>
    <dbReference type="NCBI Taxonomy" id="1755811"/>
    <lineage>
        <taxon>Bacteria</taxon>
        <taxon>Pseudomonadati</taxon>
        <taxon>Pseudomonadota</taxon>
        <taxon>Gammaproteobacteria</taxon>
        <taxon>Vibrionales</taxon>
        <taxon>Vibrionaceae</taxon>
        <taxon>Paraphotobacterium</taxon>
    </lineage>
</organism>